<evidence type="ECO:0008006" key="3">
    <source>
        <dbReference type="Google" id="ProtNLM"/>
    </source>
</evidence>
<name>A0ABQ3DAS1_9RHOB</name>
<sequence>MKHRLTVEERMASAPLAVQNAVLAQSHPLEPGAVSVMGRFFDALELRGEAHDNPSTAVFTDAAKSESTLATLLKSLETYAPQICTAAGRDLRRDYYRARTEAQTQDRPNEGAVIPETAPSKWPAAWQAKYVGIYHAPNLRPATKKRHIASISRCADLLLVAGADATLDYLTGYLLAQELRKRGIKHKTIAGYLGGLLALEKYSEADGVTVASLNSLIQQHLTDAKFEDKEKLPRLQTIMAQGGFAFIAETAGQLRSAAAARAGWTLQKQRLLQMVALLAVHMNKPARTSDVARWVIGVNLIRHPSGLWELVWEQQKTSVETEAGLLWEEVSEILDELILGGRPDRTIHQRYDTLQGANWLTLEDRCLASKLPSQLIKEAIGIPSHDLRTLAADYLRLHDPETAPNTIRTHLGHSTFEAGKEYSILCENDVADQTWKDIRETVKAKL</sequence>
<proteinExistence type="predicted"/>
<protein>
    <recommendedName>
        <fullName evidence="3">Tyr recombinase domain-containing protein</fullName>
    </recommendedName>
</protein>
<reference evidence="2" key="1">
    <citation type="journal article" date="2019" name="Int. J. Syst. Evol. Microbiol.">
        <title>The Global Catalogue of Microorganisms (GCM) 10K type strain sequencing project: providing services to taxonomists for standard genome sequencing and annotation.</title>
        <authorList>
            <consortium name="The Broad Institute Genomics Platform"/>
            <consortium name="The Broad Institute Genome Sequencing Center for Infectious Disease"/>
            <person name="Wu L."/>
            <person name="Ma J."/>
        </authorList>
    </citation>
    <scope>NUCLEOTIDE SEQUENCE [LARGE SCALE GENOMIC DNA]</scope>
    <source>
        <strain evidence="2">KCTC 32465</strain>
    </source>
</reference>
<dbReference type="RefSeq" id="WP_189641087.1">
    <property type="nucleotide sequence ID" value="NZ_BMZF01000008.1"/>
</dbReference>
<dbReference type="Proteomes" id="UP000634455">
    <property type="component" value="Unassembled WGS sequence"/>
</dbReference>
<accession>A0ABQ3DAS1</accession>
<gene>
    <name evidence="1" type="ORF">GCM10008927_25180</name>
</gene>
<comment type="caution">
    <text evidence="1">The sequence shown here is derived from an EMBL/GenBank/DDBJ whole genome shotgun (WGS) entry which is preliminary data.</text>
</comment>
<evidence type="ECO:0000313" key="2">
    <source>
        <dbReference type="Proteomes" id="UP000634455"/>
    </source>
</evidence>
<keyword evidence="2" id="KW-1185">Reference proteome</keyword>
<dbReference type="EMBL" id="BMZF01000008">
    <property type="protein sequence ID" value="GHA58505.1"/>
    <property type="molecule type" value="Genomic_DNA"/>
</dbReference>
<evidence type="ECO:0000313" key="1">
    <source>
        <dbReference type="EMBL" id="GHA58505.1"/>
    </source>
</evidence>
<organism evidence="1 2">
    <name type="scientific">Paramylibacter ulvae</name>
    <dbReference type="NCBI Taxonomy" id="1651968"/>
    <lineage>
        <taxon>Bacteria</taxon>
        <taxon>Pseudomonadati</taxon>
        <taxon>Pseudomonadota</taxon>
        <taxon>Alphaproteobacteria</taxon>
        <taxon>Rhodobacterales</taxon>
        <taxon>Paracoccaceae</taxon>
        <taxon>Paramylibacter</taxon>
    </lineage>
</organism>